<evidence type="ECO:0000256" key="1">
    <source>
        <dbReference type="SAM" id="MobiDB-lite"/>
    </source>
</evidence>
<dbReference type="AlphaFoldDB" id="A0A4D6L2E5"/>
<reference evidence="2 3" key="1">
    <citation type="submission" date="2019-04" db="EMBL/GenBank/DDBJ databases">
        <title>An improved genome assembly and genetic linkage map for asparagus bean, Vigna unguiculata ssp. sesquipedialis.</title>
        <authorList>
            <person name="Xia Q."/>
            <person name="Zhang R."/>
            <person name="Dong Y."/>
        </authorList>
    </citation>
    <scope>NUCLEOTIDE SEQUENCE [LARGE SCALE GENOMIC DNA]</scope>
    <source>
        <tissue evidence="2">Leaf</tissue>
    </source>
</reference>
<dbReference type="Proteomes" id="UP000501690">
    <property type="component" value="Linkage Group LG2"/>
</dbReference>
<gene>
    <name evidence="2" type="ORF">DEO72_LG2g2998</name>
</gene>
<name>A0A4D6L2E5_VIGUN</name>
<sequence length="99" mass="9902">MASSSWSSSDGSFGGVVEVSGGGGSVSSPFSLSETETSLDEGSFSTSSPVHSNNGGQVEEPVGLPEGHEHASTESGDVISIDVADEGEQTDLPPVPGYD</sequence>
<evidence type="ECO:0000313" key="2">
    <source>
        <dbReference type="EMBL" id="QCD82658.1"/>
    </source>
</evidence>
<evidence type="ECO:0000313" key="3">
    <source>
        <dbReference type="Proteomes" id="UP000501690"/>
    </source>
</evidence>
<accession>A0A4D6L2E5</accession>
<dbReference type="EMBL" id="CP039346">
    <property type="protein sequence ID" value="QCD82658.1"/>
    <property type="molecule type" value="Genomic_DNA"/>
</dbReference>
<keyword evidence="3" id="KW-1185">Reference proteome</keyword>
<proteinExistence type="predicted"/>
<feature type="compositionally biased region" description="Low complexity" evidence="1">
    <location>
        <begin position="1"/>
        <end position="19"/>
    </location>
</feature>
<organism evidence="2 3">
    <name type="scientific">Vigna unguiculata</name>
    <name type="common">Cowpea</name>
    <dbReference type="NCBI Taxonomy" id="3917"/>
    <lineage>
        <taxon>Eukaryota</taxon>
        <taxon>Viridiplantae</taxon>
        <taxon>Streptophyta</taxon>
        <taxon>Embryophyta</taxon>
        <taxon>Tracheophyta</taxon>
        <taxon>Spermatophyta</taxon>
        <taxon>Magnoliopsida</taxon>
        <taxon>eudicotyledons</taxon>
        <taxon>Gunneridae</taxon>
        <taxon>Pentapetalae</taxon>
        <taxon>rosids</taxon>
        <taxon>fabids</taxon>
        <taxon>Fabales</taxon>
        <taxon>Fabaceae</taxon>
        <taxon>Papilionoideae</taxon>
        <taxon>50 kb inversion clade</taxon>
        <taxon>NPAAA clade</taxon>
        <taxon>indigoferoid/millettioid clade</taxon>
        <taxon>Phaseoleae</taxon>
        <taxon>Vigna</taxon>
    </lineage>
</organism>
<protein>
    <submittedName>
        <fullName evidence="2">Uncharacterized protein</fullName>
    </submittedName>
</protein>
<feature type="compositionally biased region" description="Polar residues" evidence="1">
    <location>
        <begin position="43"/>
        <end position="56"/>
    </location>
</feature>
<feature type="region of interest" description="Disordered" evidence="1">
    <location>
        <begin position="1"/>
        <end position="99"/>
    </location>
</feature>